<dbReference type="EC" id="2.7.13.3" evidence="3"/>
<sequence>MRDDDHRPDPDALLAMVQREEAEKRRGRLRIFLGMAPGVGKTYAMLEAARLKMAEGLDLLAGIVETHGREDTEALMYGMPVLPRRRIDYKGHALEEFDLDAALSERPGLILLDELAHTNVPGSRHPKRWQDVDELLGHGLDVWTTLNIQHLESLNDIVAQITGVRVRETVPDAMLEKAESVILVDLPPEDLRQRLNEGKVYLPGQAEWASENFFRSGNLSALRELALRSTANRVNTEVLVYRQGHAIATTWPTAECILVCVGPSPTSATLVRAAKRLADSLHASWHALSIQQQPGGEATAKALANLNLAQELGAQTHVLPGGDVARLIVGFARQHNVTRIVIGKPLKRRFLDLFKGSPVDQLVRVSGEIDIHVIKGQDTGGPRPARPDAAPKTRWKDYAAMAGVVGAATAMCFAMYPYFAPANLIMVYLLGVMAVAVWMSRRASALASALSVLTFNFCFVPPRFTFAVSDAGYLVTFAVMFLVALVMSGMASRIKAQADNAGQLERQASELSGLSRRLAATRGTEGLLRVTREHIARVFRCRAFALLPMASGKLGAAFMPDDSDALTGKDLGVAQWVFDNGKAAGFSTQTLSNSDALFLPLPATNSVLGVIGLRPKDEDARGALLLPDRRRLLDAFVHQTALALDVDRLEEKARSTLVEAEREKIRAQLLSTVTHDFKTPLAAISGSAESLLAMGEAAAPEVRGALLDNIAGEASRLGRLVDNLLRIAALESGAVVPDVRPVPLEEVLGSALSRLDAQLARHRVTVDIPPDMPPIPMDPVLMEQVFVNLLENAAKYTQDGTEIVAAASVRQGQAVIVVRDAGPGLPPGDPERLFERFQRGDRVGPEGYGLGLAICRTVAKVHGGTLIAANNAAKGARFTLTLPLHEQR</sequence>
<accession>A0A7K3NGF0</accession>
<comment type="caution">
    <text evidence="15">The sequence shown here is derived from an EMBL/GenBank/DDBJ whole genome shotgun (WGS) entry which is preliminary data.</text>
</comment>
<dbReference type="InterPro" id="IPR003661">
    <property type="entry name" value="HisK_dim/P_dom"/>
</dbReference>
<dbReference type="PROSITE" id="PS50109">
    <property type="entry name" value="HIS_KIN"/>
    <property type="match status" value="1"/>
</dbReference>
<dbReference type="PRINTS" id="PR00344">
    <property type="entry name" value="BCTRLSENSOR"/>
</dbReference>
<dbReference type="InterPro" id="IPR003594">
    <property type="entry name" value="HATPase_dom"/>
</dbReference>
<evidence type="ECO:0000259" key="14">
    <source>
        <dbReference type="PROSITE" id="PS50109"/>
    </source>
</evidence>
<dbReference type="InterPro" id="IPR027417">
    <property type="entry name" value="P-loop_NTPase"/>
</dbReference>
<dbReference type="InterPro" id="IPR036890">
    <property type="entry name" value="HATPase_C_sf"/>
</dbReference>
<dbReference type="InterPro" id="IPR038318">
    <property type="entry name" value="KdpD_sf"/>
</dbReference>
<dbReference type="Proteomes" id="UP000469724">
    <property type="component" value="Unassembled WGS sequence"/>
</dbReference>
<evidence type="ECO:0000256" key="9">
    <source>
        <dbReference type="ARBA" id="ARBA00022840"/>
    </source>
</evidence>
<dbReference type="CDD" id="cd00082">
    <property type="entry name" value="HisKA"/>
    <property type="match status" value="1"/>
</dbReference>
<keyword evidence="7" id="KW-0547">Nucleotide-binding</keyword>
<dbReference type="PANTHER" id="PTHR45569">
    <property type="entry name" value="SENSOR PROTEIN KDPD"/>
    <property type="match status" value="1"/>
</dbReference>
<evidence type="ECO:0000256" key="4">
    <source>
        <dbReference type="ARBA" id="ARBA00022553"/>
    </source>
</evidence>
<dbReference type="InterPro" id="IPR005467">
    <property type="entry name" value="His_kinase_dom"/>
</dbReference>
<evidence type="ECO:0000256" key="11">
    <source>
        <dbReference type="ARBA" id="ARBA00023012"/>
    </source>
</evidence>
<evidence type="ECO:0000256" key="1">
    <source>
        <dbReference type="ARBA" id="ARBA00000085"/>
    </source>
</evidence>
<evidence type="ECO:0000313" key="16">
    <source>
        <dbReference type="Proteomes" id="UP000469724"/>
    </source>
</evidence>
<dbReference type="SUPFAM" id="SSF55781">
    <property type="entry name" value="GAF domain-like"/>
    <property type="match status" value="1"/>
</dbReference>
<dbReference type="Gene3D" id="1.20.120.620">
    <property type="entry name" value="Backbone structure of the membrane domain of e. Coli histidine kinase receptor kdpd"/>
    <property type="match status" value="1"/>
</dbReference>
<dbReference type="Pfam" id="PF02518">
    <property type="entry name" value="HATPase_c"/>
    <property type="match status" value="1"/>
</dbReference>
<dbReference type="Gene3D" id="1.10.287.130">
    <property type="match status" value="1"/>
</dbReference>
<dbReference type="Pfam" id="PF13492">
    <property type="entry name" value="GAF_3"/>
    <property type="match status" value="1"/>
</dbReference>
<dbReference type="Pfam" id="PF13493">
    <property type="entry name" value="DUF4118"/>
    <property type="match status" value="1"/>
</dbReference>
<evidence type="ECO:0000256" key="13">
    <source>
        <dbReference type="SAM" id="Phobius"/>
    </source>
</evidence>
<dbReference type="InterPro" id="IPR052023">
    <property type="entry name" value="Histidine_kinase_KdpD"/>
</dbReference>
<keyword evidence="8 15" id="KW-0418">Kinase</keyword>
<evidence type="ECO:0000256" key="7">
    <source>
        <dbReference type="ARBA" id="ARBA00022741"/>
    </source>
</evidence>
<evidence type="ECO:0000256" key="10">
    <source>
        <dbReference type="ARBA" id="ARBA00022989"/>
    </source>
</evidence>
<dbReference type="RefSeq" id="WP_163300311.1">
    <property type="nucleotide sequence ID" value="NZ_JAAGRQ010000002.1"/>
</dbReference>
<evidence type="ECO:0000256" key="5">
    <source>
        <dbReference type="ARBA" id="ARBA00022679"/>
    </source>
</evidence>
<dbReference type="SUPFAM" id="SSF47384">
    <property type="entry name" value="Homodimeric domain of signal transducing histidine kinase"/>
    <property type="match status" value="1"/>
</dbReference>
<keyword evidence="10 13" id="KW-1133">Transmembrane helix</keyword>
<dbReference type="SMART" id="SM00387">
    <property type="entry name" value="HATPase_c"/>
    <property type="match status" value="1"/>
</dbReference>
<reference evidence="15 16" key="1">
    <citation type="submission" date="2020-02" db="EMBL/GenBank/DDBJ databases">
        <title>Comparative genomics of sulfur disproportionating microorganisms.</title>
        <authorList>
            <person name="Ward L.M."/>
            <person name="Bertran E."/>
            <person name="Johnston D.T."/>
        </authorList>
    </citation>
    <scope>NUCLEOTIDE SEQUENCE [LARGE SCALE GENOMIC DNA]</scope>
    <source>
        <strain evidence="15 16">DSM 3696</strain>
    </source>
</reference>
<dbReference type="InterPro" id="IPR003852">
    <property type="entry name" value="Sig_transdc_His_kinase_KdpD_N"/>
</dbReference>
<keyword evidence="6 13" id="KW-0812">Transmembrane</keyword>
<organism evidence="15 16">
    <name type="scientific">Desulfolutivibrio sulfodismutans</name>
    <dbReference type="NCBI Taxonomy" id="63561"/>
    <lineage>
        <taxon>Bacteria</taxon>
        <taxon>Pseudomonadati</taxon>
        <taxon>Thermodesulfobacteriota</taxon>
        <taxon>Desulfovibrionia</taxon>
        <taxon>Desulfovibrionales</taxon>
        <taxon>Desulfovibrionaceae</taxon>
        <taxon>Desulfolutivibrio</taxon>
    </lineage>
</organism>
<evidence type="ECO:0000256" key="8">
    <source>
        <dbReference type="ARBA" id="ARBA00022777"/>
    </source>
</evidence>
<evidence type="ECO:0000256" key="6">
    <source>
        <dbReference type="ARBA" id="ARBA00022692"/>
    </source>
</evidence>
<keyword evidence="11" id="KW-0902">Two-component regulatory system</keyword>
<dbReference type="InterPro" id="IPR036097">
    <property type="entry name" value="HisK_dim/P_sf"/>
</dbReference>
<dbReference type="Pfam" id="PF02702">
    <property type="entry name" value="KdpD"/>
    <property type="match status" value="1"/>
</dbReference>
<dbReference type="InterPro" id="IPR025201">
    <property type="entry name" value="KdpD_TM"/>
</dbReference>
<evidence type="ECO:0000256" key="3">
    <source>
        <dbReference type="ARBA" id="ARBA00012438"/>
    </source>
</evidence>
<gene>
    <name evidence="15" type="ORF">G3N56_00670</name>
</gene>
<dbReference type="FunFam" id="3.30.565.10:FF:000006">
    <property type="entry name" value="Sensor histidine kinase WalK"/>
    <property type="match status" value="1"/>
</dbReference>
<dbReference type="InterPro" id="IPR003018">
    <property type="entry name" value="GAF"/>
</dbReference>
<dbReference type="GO" id="GO:0000155">
    <property type="term" value="F:phosphorelay sensor kinase activity"/>
    <property type="evidence" value="ECO:0007669"/>
    <property type="project" value="InterPro"/>
</dbReference>
<dbReference type="SUPFAM" id="SSF52402">
    <property type="entry name" value="Adenine nucleotide alpha hydrolases-like"/>
    <property type="match status" value="1"/>
</dbReference>
<keyword evidence="12 13" id="KW-0472">Membrane</keyword>
<dbReference type="InterPro" id="IPR029016">
    <property type="entry name" value="GAF-like_dom_sf"/>
</dbReference>
<dbReference type="InterPro" id="IPR004358">
    <property type="entry name" value="Sig_transdc_His_kin-like_C"/>
</dbReference>
<feature type="domain" description="Histidine kinase" evidence="14">
    <location>
        <begin position="672"/>
        <end position="886"/>
    </location>
</feature>
<comment type="catalytic activity">
    <reaction evidence="1">
        <text>ATP + protein L-histidine = ADP + protein N-phospho-L-histidine.</text>
        <dbReference type="EC" id="2.7.13.3"/>
    </reaction>
</comment>
<dbReference type="CDD" id="cd00075">
    <property type="entry name" value="HATPase"/>
    <property type="match status" value="1"/>
</dbReference>
<dbReference type="CDD" id="cd01987">
    <property type="entry name" value="USP_KdpD-like"/>
    <property type="match status" value="1"/>
</dbReference>
<dbReference type="InterPro" id="IPR014729">
    <property type="entry name" value="Rossmann-like_a/b/a_fold"/>
</dbReference>
<dbReference type="Gene3D" id="3.40.50.620">
    <property type="entry name" value="HUPs"/>
    <property type="match status" value="1"/>
</dbReference>
<dbReference type="AlphaFoldDB" id="A0A7K3NGF0"/>
<dbReference type="GO" id="GO:0005737">
    <property type="term" value="C:cytoplasm"/>
    <property type="evidence" value="ECO:0007669"/>
    <property type="project" value="UniProtKB-ARBA"/>
</dbReference>
<evidence type="ECO:0000256" key="2">
    <source>
        <dbReference type="ARBA" id="ARBA00004141"/>
    </source>
</evidence>
<dbReference type="FunFam" id="3.40.50.300:FF:000483">
    <property type="entry name" value="Sensor histidine kinase KdpD"/>
    <property type="match status" value="1"/>
</dbReference>
<dbReference type="GO" id="GO:0005524">
    <property type="term" value="F:ATP binding"/>
    <property type="evidence" value="ECO:0007669"/>
    <property type="project" value="UniProtKB-KW"/>
</dbReference>
<keyword evidence="4" id="KW-0597">Phosphoprotein</keyword>
<dbReference type="Gene3D" id="3.30.450.40">
    <property type="match status" value="1"/>
</dbReference>
<protein>
    <recommendedName>
        <fullName evidence="3">histidine kinase</fullName>
        <ecNumber evidence="3">2.7.13.3</ecNumber>
    </recommendedName>
</protein>
<keyword evidence="16" id="KW-1185">Reference proteome</keyword>
<keyword evidence="5" id="KW-0808">Transferase</keyword>
<proteinExistence type="predicted"/>
<dbReference type="SUPFAM" id="SSF55874">
    <property type="entry name" value="ATPase domain of HSP90 chaperone/DNA topoisomerase II/histidine kinase"/>
    <property type="match status" value="1"/>
</dbReference>
<feature type="transmembrane region" description="Helical" evidence="13">
    <location>
        <begin position="471"/>
        <end position="491"/>
    </location>
</feature>
<dbReference type="Pfam" id="PF00512">
    <property type="entry name" value="HisKA"/>
    <property type="match status" value="1"/>
</dbReference>
<name>A0A7K3NGF0_9BACT</name>
<feature type="transmembrane region" description="Helical" evidence="13">
    <location>
        <begin position="446"/>
        <end position="465"/>
    </location>
</feature>
<keyword evidence="9" id="KW-0067">ATP-binding</keyword>
<dbReference type="Gene3D" id="3.30.565.10">
    <property type="entry name" value="Histidine kinase-like ATPase, C-terminal domain"/>
    <property type="match status" value="1"/>
</dbReference>
<evidence type="ECO:0000313" key="15">
    <source>
        <dbReference type="EMBL" id="NDY55258.1"/>
    </source>
</evidence>
<dbReference type="EMBL" id="JAAGRQ010000002">
    <property type="protein sequence ID" value="NDY55258.1"/>
    <property type="molecule type" value="Genomic_DNA"/>
</dbReference>
<feature type="transmembrane region" description="Helical" evidence="13">
    <location>
        <begin position="422"/>
        <end position="439"/>
    </location>
</feature>
<dbReference type="Gene3D" id="3.40.50.300">
    <property type="entry name" value="P-loop containing nucleotide triphosphate hydrolases"/>
    <property type="match status" value="1"/>
</dbReference>
<dbReference type="PANTHER" id="PTHR45569:SF1">
    <property type="entry name" value="SENSOR PROTEIN KDPD"/>
    <property type="match status" value="1"/>
</dbReference>
<dbReference type="GO" id="GO:0005886">
    <property type="term" value="C:plasma membrane"/>
    <property type="evidence" value="ECO:0007669"/>
    <property type="project" value="TreeGrafter"/>
</dbReference>
<dbReference type="SMART" id="SM00388">
    <property type="entry name" value="HisKA"/>
    <property type="match status" value="1"/>
</dbReference>
<comment type="subcellular location">
    <subcellularLocation>
        <location evidence="2">Membrane</location>
        <topology evidence="2">Multi-pass membrane protein</topology>
    </subcellularLocation>
</comment>
<evidence type="ECO:0000256" key="12">
    <source>
        <dbReference type="ARBA" id="ARBA00023136"/>
    </source>
</evidence>